<organism evidence="6 7">
    <name type="scientific">Adineta steineri</name>
    <dbReference type="NCBI Taxonomy" id="433720"/>
    <lineage>
        <taxon>Eukaryota</taxon>
        <taxon>Metazoa</taxon>
        <taxon>Spiralia</taxon>
        <taxon>Gnathifera</taxon>
        <taxon>Rotifera</taxon>
        <taxon>Eurotatoria</taxon>
        <taxon>Bdelloidea</taxon>
        <taxon>Adinetida</taxon>
        <taxon>Adinetidae</taxon>
        <taxon>Adineta</taxon>
    </lineage>
</organism>
<feature type="compositionally biased region" description="Low complexity" evidence="3">
    <location>
        <begin position="170"/>
        <end position="197"/>
    </location>
</feature>
<accession>A0A814QGK7</accession>
<evidence type="ECO:0000259" key="5">
    <source>
        <dbReference type="PROSITE" id="PS50948"/>
    </source>
</evidence>
<dbReference type="CDD" id="cd05819">
    <property type="entry name" value="NHL"/>
    <property type="match status" value="1"/>
</dbReference>
<dbReference type="PANTHER" id="PTHR24104">
    <property type="entry name" value="E3 UBIQUITIN-PROTEIN LIGASE NHLRC1-RELATED"/>
    <property type="match status" value="1"/>
</dbReference>
<dbReference type="PROSITE" id="PS50948">
    <property type="entry name" value="PAN"/>
    <property type="match status" value="1"/>
</dbReference>
<evidence type="ECO:0000313" key="6">
    <source>
        <dbReference type="EMBL" id="CAF1119367.1"/>
    </source>
</evidence>
<feature type="region of interest" description="Disordered" evidence="3">
    <location>
        <begin position="120"/>
        <end position="197"/>
    </location>
</feature>
<name>A0A814QGK7_9BILA</name>
<dbReference type="Proteomes" id="UP000663860">
    <property type="component" value="Unassembled WGS sequence"/>
</dbReference>
<dbReference type="Gene3D" id="2.120.10.30">
    <property type="entry name" value="TolB, C-terminal domain"/>
    <property type="match status" value="2"/>
</dbReference>
<keyword evidence="1" id="KW-0677">Repeat</keyword>
<dbReference type="GO" id="GO:0008270">
    <property type="term" value="F:zinc ion binding"/>
    <property type="evidence" value="ECO:0007669"/>
    <property type="project" value="UniProtKB-KW"/>
</dbReference>
<feature type="repeat" description="NHL" evidence="2">
    <location>
        <begin position="393"/>
        <end position="426"/>
    </location>
</feature>
<dbReference type="Pfam" id="PF00024">
    <property type="entry name" value="PAN_1"/>
    <property type="match status" value="1"/>
</dbReference>
<gene>
    <name evidence="6" type="ORF">IZO911_LOCUS24051</name>
</gene>
<evidence type="ECO:0000256" key="4">
    <source>
        <dbReference type="SAM" id="SignalP"/>
    </source>
</evidence>
<feature type="domain" description="Apple" evidence="5">
    <location>
        <begin position="38"/>
        <end position="105"/>
    </location>
</feature>
<dbReference type="EMBL" id="CAJNOE010000285">
    <property type="protein sequence ID" value="CAF1119367.1"/>
    <property type="molecule type" value="Genomic_DNA"/>
</dbReference>
<evidence type="ECO:0000256" key="2">
    <source>
        <dbReference type="PROSITE-ProRule" id="PRU00504"/>
    </source>
</evidence>
<dbReference type="InterPro" id="IPR003609">
    <property type="entry name" value="Pan_app"/>
</dbReference>
<feature type="chain" id="PRO_5032407419" description="Apple domain-containing protein" evidence="4">
    <location>
        <begin position="22"/>
        <end position="530"/>
    </location>
</feature>
<feature type="repeat" description="NHL" evidence="2">
    <location>
        <begin position="443"/>
        <end position="474"/>
    </location>
</feature>
<reference evidence="6" key="1">
    <citation type="submission" date="2021-02" db="EMBL/GenBank/DDBJ databases">
        <authorList>
            <person name="Nowell W R."/>
        </authorList>
    </citation>
    <scope>NUCLEOTIDE SEQUENCE</scope>
</reference>
<dbReference type="PROSITE" id="PS51125">
    <property type="entry name" value="NHL"/>
    <property type="match status" value="2"/>
</dbReference>
<evidence type="ECO:0000256" key="1">
    <source>
        <dbReference type="ARBA" id="ARBA00022737"/>
    </source>
</evidence>
<dbReference type="AlphaFoldDB" id="A0A814QGK7"/>
<dbReference type="SUPFAM" id="SSF101898">
    <property type="entry name" value="NHL repeat"/>
    <property type="match status" value="1"/>
</dbReference>
<proteinExistence type="predicted"/>
<dbReference type="InterPro" id="IPR050952">
    <property type="entry name" value="TRIM-NHL_E3_ligases"/>
</dbReference>
<sequence>MASRRICLWLVFMIITQSVEEDMRSVRMSAIRGQKFQCASSSCLPFNNVITSTIMKCRMACLAQIYCRAASFHQSTSNCELFTDMSNEIANMTTDTDITTMIVIAGTRSPPALGISNNRLRQHQQQQNQHQPHHHHQPQQHHHHQQRQPQHQPQQHHHQPQQHHHHQQHQHQQQRQPQRQKQQQPQHQQQPQRQPQQQQVSYLKLFKLLEKIYAVVCTLSSQSSWSQTATTVFGSQAGTGGSTLSLLSSPIGMYYDGPNNMLTVSDLGSQRILQFSLNNPPVIAKVIAGNNGQGCNMSQLNTNVGVVLDSSGRLYVTDEGCSRVVRFPSVSNSTTSSTLIGSVLYATQVSINAVTGDIYAVSYGDNAIYKFVGGSGSPVVAAGGNGNGNALNQLNGPNGAYYDYLYTNSLYVADSGNNRILKFAAGSTSSTYGTVVAGGNGSGSGANQLSNPRFIIVDSSGNLYISDGGNNRIQRWLKNASSGTTVVGGTQGTATNQLNFPETVLFDKYDNLLVSDRGNNRIQFFGLATC</sequence>
<feature type="signal peptide" evidence="4">
    <location>
        <begin position="1"/>
        <end position="21"/>
    </location>
</feature>
<evidence type="ECO:0000256" key="3">
    <source>
        <dbReference type="SAM" id="MobiDB-lite"/>
    </source>
</evidence>
<dbReference type="Pfam" id="PF01436">
    <property type="entry name" value="NHL"/>
    <property type="match status" value="1"/>
</dbReference>
<protein>
    <recommendedName>
        <fullName evidence="5">Apple domain-containing protein</fullName>
    </recommendedName>
</protein>
<dbReference type="InterPro" id="IPR001258">
    <property type="entry name" value="NHL_repeat"/>
</dbReference>
<dbReference type="InterPro" id="IPR011042">
    <property type="entry name" value="6-blade_b-propeller_TolB-like"/>
</dbReference>
<comment type="caution">
    <text evidence="6">The sequence shown here is derived from an EMBL/GenBank/DDBJ whole genome shotgun (WGS) entry which is preliminary data.</text>
</comment>
<feature type="compositionally biased region" description="Basic residues" evidence="3">
    <location>
        <begin position="154"/>
        <end position="169"/>
    </location>
</feature>
<dbReference type="PANTHER" id="PTHR24104:SF25">
    <property type="entry name" value="PROTEIN LIN-41"/>
    <property type="match status" value="1"/>
</dbReference>
<keyword evidence="4" id="KW-0732">Signal</keyword>
<evidence type="ECO:0000313" key="7">
    <source>
        <dbReference type="Proteomes" id="UP000663860"/>
    </source>
</evidence>
<feature type="compositionally biased region" description="Basic residues" evidence="3">
    <location>
        <begin position="131"/>
        <end position="146"/>
    </location>
</feature>